<feature type="repeat" description="WD" evidence="3">
    <location>
        <begin position="3244"/>
        <end position="3285"/>
    </location>
</feature>
<feature type="disulfide bond" evidence="2">
    <location>
        <begin position="2001"/>
        <end position="2011"/>
    </location>
</feature>
<keyword evidence="2" id="KW-0245">EGF-like domain</keyword>
<dbReference type="InterPro" id="IPR015943">
    <property type="entry name" value="WD40/YVTN_repeat-like_dom_sf"/>
</dbReference>
<feature type="disulfide bond" evidence="2">
    <location>
        <begin position="2403"/>
        <end position="2420"/>
    </location>
</feature>
<protein>
    <submittedName>
        <fullName evidence="8">Uncharacterized protein</fullName>
    </submittedName>
</protein>
<evidence type="ECO:0000256" key="4">
    <source>
        <dbReference type="SAM" id="MobiDB-lite"/>
    </source>
</evidence>
<dbReference type="PANTHER" id="PTHR15036">
    <property type="entry name" value="PIKACHURIN-LIKE PROTEIN"/>
    <property type="match status" value="1"/>
</dbReference>
<dbReference type="SMART" id="SM00181">
    <property type="entry name" value="EGF"/>
    <property type="match status" value="2"/>
</dbReference>
<feature type="domain" description="Laminin G" evidence="6">
    <location>
        <begin position="2038"/>
        <end position="2212"/>
    </location>
</feature>
<dbReference type="STRING" id="6526.A0A2C9LFI3"/>
<dbReference type="EnsemblMetazoa" id="BGLB030594-RD">
    <property type="protein sequence ID" value="BGLB030594-PD"/>
    <property type="gene ID" value="BGLB030594"/>
</dbReference>
<dbReference type="VEuPathDB" id="VectorBase:BGLAX_038868"/>
<dbReference type="RefSeq" id="XP_013086336.2">
    <property type="nucleotide sequence ID" value="XM_013230882.2"/>
</dbReference>
<dbReference type="PROSITE" id="PS50025">
    <property type="entry name" value="LAM_G_DOMAIN"/>
    <property type="match status" value="6"/>
</dbReference>
<dbReference type="CDD" id="cd00110">
    <property type="entry name" value="LamG"/>
    <property type="match status" value="6"/>
</dbReference>
<dbReference type="SMART" id="SM00320">
    <property type="entry name" value="WD40"/>
    <property type="match status" value="2"/>
</dbReference>
<evidence type="ECO:0000313" key="8">
    <source>
        <dbReference type="EnsemblMetazoa" id="BGLB030594-PD"/>
    </source>
</evidence>
<dbReference type="PROSITE" id="PS51257">
    <property type="entry name" value="PROKAR_LIPOPROTEIN"/>
    <property type="match status" value="1"/>
</dbReference>
<dbReference type="InterPro" id="IPR013320">
    <property type="entry name" value="ConA-like_dom_sf"/>
</dbReference>
<dbReference type="EnsemblMetazoa" id="BGLB030594-RA">
    <property type="protein sequence ID" value="BGLB030594-PA"/>
    <property type="gene ID" value="BGLB030594"/>
</dbReference>
<dbReference type="InterPro" id="IPR001791">
    <property type="entry name" value="Laminin_G"/>
</dbReference>
<feature type="compositionally biased region" description="Low complexity" evidence="4">
    <location>
        <begin position="1794"/>
        <end position="1809"/>
    </location>
</feature>
<dbReference type="Gene3D" id="2.130.10.10">
    <property type="entry name" value="YVTN repeat-like/Quinoprotein amine dehydrogenase"/>
    <property type="match status" value="2"/>
</dbReference>
<feature type="domain" description="Laminin G" evidence="6">
    <location>
        <begin position="2210"/>
        <end position="2391"/>
    </location>
</feature>
<feature type="domain" description="Laminin G" evidence="6">
    <location>
        <begin position="1818"/>
        <end position="1994"/>
    </location>
</feature>
<feature type="domain" description="Laminin G" evidence="6">
    <location>
        <begin position="1570"/>
        <end position="1749"/>
    </location>
</feature>
<feature type="region of interest" description="Disordered" evidence="4">
    <location>
        <begin position="843"/>
        <end position="867"/>
    </location>
</feature>
<dbReference type="SMART" id="SM00282">
    <property type="entry name" value="LamG"/>
    <property type="match status" value="6"/>
</dbReference>
<feature type="domain" description="Laminin G" evidence="6">
    <location>
        <begin position="2442"/>
        <end position="2624"/>
    </location>
</feature>
<feature type="domain" description="Laminin G" evidence="6">
    <location>
        <begin position="36"/>
        <end position="225"/>
    </location>
</feature>
<dbReference type="Gene3D" id="2.10.25.10">
    <property type="entry name" value="Laminin"/>
    <property type="match status" value="2"/>
</dbReference>
<feature type="region of interest" description="Disordered" evidence="4">
    <location>
        <begin position="1770"/>
        <end position="1816"/>
    </location>
</feature>
<dbReference type="OrthoDB" id="6275838at2759"/>
<dbReference type="Pfam" id="PF02210">
    <property type="entry name" value="Laminin_G_2"/>
    <property type="match status" value="6"/>
</dbReference>
<dbReference type="SUPFAM" id="SSF50998">
    <property type="entry name" value="Quinoprotein alcohol dehydrogenase-like"/>
    <property type="match status" value="1"/>
</dbReference>
<evidence type="ECO:0000313" key="9">
    <source>
        <dbReference type="Proteomes" id="UP000076420"/>
    </source>
</evidence>
<evidence type="ECO:0000256" key="1">
    <source>
        <dbReference type="ARBA" id="ARBA00023157"/>
    </source>
</evidence>
<evidence type="ECO:0000256" key="2">
    <source>
        <dbReference type="PROSITE-ProRule" id="PRU00076"/>
    </source>
</evidence>
<evidence type="ECO:0000259" key="7">
    <source>
        <dbReference type="PROSITE" id="PS50026"/>
    </source>
</evidence>
<dbReference type="PROSITE" id="PS50082">
    <property type="entry name" value="WD_REPEATS_2"/>
    <property type="match status" value="2"/>
</dbReference>
<keyword evidence="5" id="KW-0812">Transmembrane</keyword>
<feature type="repeat" description="WD" evidence="3">
    <location>
        <begin position="3202"/>
        <end position="3243"/>
    </location>
</feature>
<evidence type="ECO:0000256" key="3">
    <source>
        <dbReference type="PROSITE-ProRule" id="PRU00221"/>
    </source>
</evidence>
<dbReference type="PANTHER" id="PTHR15036:SF89">
    <property type="entry name" value="NEUREXIN 1, ISOFORM F"/>
    <property type="match status" value="1"/>
</dbReference>
<proteinExistence type="predicted"/>
<accession>A0A2C9LFI3</accession>
<dbReference type="SUPFAM" id="SSF49899">
    <property type="entry name" value="Concanavalin A-like lectins/glucanases"/>
    <property type="match status" value="12"/>
</dbReference>
<reference evidence="8" key="1">
    <citation type="submission" date="2020-05" db="UniProtKB">
        <authorList>
            <consortium name="EnsemblMetazoa"/>
        </authorList>
    </citation>
    <scope>IDENTIFICATION</scope>
    <source>
        <strain evidence="8">BB02</strain>
    </source>
</reference>
<feature type="transmembrane region" description="Helical" evidence="5">
    <location>
        <begin position="20"/>
        <end position="41"/>
    </location>
</feature>
<organism evidence="8 9">
    <name type="scientific">Biomphalaria glabrata</name>
    <name type="common">Bloodfluke planorb</name>
    <name type="synonym">Freshwater snail</name>
    <dbReference type="NCBI Taxonomy" id="6526"/>
    <lineage>
        <taxon>Eukaryota</taxon>
        <taxon>Metazoa</taxon>
        <taxon>Spiralia</taxon>
        <taxon>Lophotrochozoa</taxon>
        <taxon>Mollusca</taxon>
        <taxon>Gastropoda</taxon>
        <taxon>Heterobranchia</taxon>
        <taxon>Euthyneura</taxon>
        <taxon>Panpulmonata</taxon>
        <taxon>Hygrophila</taxon>
        <taxon>Lymnaeoidea</taxon>
        <taxon>Planorbidae</taxon>
        <taxon>Biomphalaria</taxon>
    </lineage>
</organism>
<feature type="domain" description="EGF-like" evidence="7">
    <location>
        <begin position="2394"/>
        <end position="2433"/>
    </location>
</feature>
<dbReference type="RefSeq" id="XP_013086335.2">
    <property type="nucleotide sequence ID" value="XM_013230881.2"/>
</dbReference>
<comment type="caution">
    <text evidence="2">Lacks conserved residue(s) required for the propagation of feature annotation.</text>
</comment>
<evidence type="ECO:0000256" key="5">
    <source>
        <dbReference type="SAM" id="Phobius"/>
    </source>
</evidence>
<dbReference type="GO" id="GO:0016020">
    <property type="term" value="C:membrane"/>
    <property type="evidence" value="ECO:0007669"/>
    <property type="project" value="UniProtKB-SubCell"/>
</dbReference>
<dbReference type="InterPro" id="IPR011047">
    <property type="entry name" value="Quinoprotein_ADH-like_sf"/>
</dbReference>
<dbReference type="Proteomes" id="UP000076420">
    <property type="component" value="Unassembled WGS sequence"/>
</dbReference>
<evidence type="ECO:0000259" key="6">
    <source>
        <dbReference type="PROSITE" id="PS50025"/>
    </source>
</evidence>
<dbReference type="EnsemblMetazoa" id="BGLB030594-RE">
    <property type="protein sequence ID" value="BGLB030594-PE"/>
    <property type="gene ID" value="BGLB030594"/>
</dbReference>
<dbReference type="PROSITE" id="PS50026">
    <property type="entry name" value="EGF_3"/>
    <property type="match status" value="2"/>
</dbReference>
<name>A0A2C9LFI3_BIOGL</name>
<dbReference type="KEGG" id="bgt:106070898"/>
<dbReference type="VEuPathDB" id="VectorBase:BGLB030594"/>
<dbReference type="Pfam" id="PF13385">
    <property type="entry name" value="Laminin_G_3"/>
    <property type="match status" value="6"/>
</dbReference>
<keyword evidence="5" id="KW-1133">Transmembrane helix</keyword>
<feature type="domain" description="EGF-like" evidence="7">
    <location>
        <begin position="1997"/>
        <end position="2033"/>
    </location>
</feature>
<dbReference type="InterPro" id="IPR050372">
    <property type="entry name" value="Neurexin-related_CASP"/>
</dbReference>
<dbReference type="PROSITE" id="PS00010">
    <property type="entry name" value="ASX_HYDROXYL"/>
    <property type="match status" value="1"/>
</dbReference>
<keyword evidence="1 2" id="KW-1015">Disulfide bond</keyword>
<dbReference type="Gene3D" id="2.60.120.200">
    <property type="match status" value="12"/>
</dbReference>
<keyword evidence="3" id="KW-0853">WD repeat</keyword>
<dbReference type="InterPro" id="IPR000742">
    <property type="entry name" value="EGF"/>
</dbReference>
<dbReference type="InterPro" id="IPR001680">
    <property type="entry name" value="WD40_rpt"/>
</dbReference>
<dbReference type="PROSITE" id="PS50294">
    <property type="entry name" value="WD_REPEATS_REGION"/>
    <property type="match status" value="2"/>
</dbReference>
<gene>
    <name evidence="8" type="primary">106070898</name>
</gene>
<dbReference type="Pfam" id="PF00400">
    <property type="entry name" value="WD40"/>
    <property type="match status" value="2"/>
</dbReference>
<sequence>MTSRRCCGYSCPGLTSPGGLYLSAVLVLVLICACESIVFLGERETYAKYPKWNACSNASIQFEFKTTQKDGLLMFTDDRGQYDYLQVAIVDGSVHLWINFVREINQNLTIALGKDLNDGRWHNVAVKRNRMESTLEVDNNQFSRVSFGSDFNFGDFLETNNYMYFGGLPLLYNRSVSNAVLPVSVQNTPFVGEIRNILYFNCSCMPVRPSVIEDRGTSRRPQEACEIRNPCDKNKDKYCVCISADDGPGCQCIYKQNCLKDLLADYVLPMDSIRGDIIQNPSGLDAKVYGGADLVRGVHEMALKIDGVSQWLRVTGAAHKGECFGDLSHCSNGYYVGLWVQFVSQPTRKAVYMSNGGHSPDGHGIAMYYYDNGLEFVFKTKDGKEWRAEARDIFPGRWYHVAASWASDKGLFVYVNGEQAASSQQSRRVSASQNGGQFKDFVIGRSNERTGHDQQVPMIVDDFIFKSSFETPENVKEEGPAFLYYLPMEKITRDRLEMTGGSAKIVGQVQTVPGLIGNALSFTSRGEYVDLGDASKKCLGDLDICKHGFYISFFIKFQRIDGARSYIFSSPHGMDIYRSGSLFVASAQKGSSIWEAQYRDLISDVWYFVEVSWSMDGGIVLYVNGEEVDRQVLERPIREPRVTSEMKVFLGRSNQGSRTDQLAHAELDEMNIFYGTRDMLGSLGYIPTDRPENYHIDFENIQGNRVLHDRLSINLYGSPRQANGKVGRALKLNGVNDYADIYVDSDGCFADLTLCQHGVLYSMWIHPDRLRDNTYFLSSGNRGITLLYRGGSLNAVAETATQRWEASTPSLEVNKWNFVEVSYHPVRGLKLFVNNELKAQDASPERFSSQSSSDRSRFYLGRGKTSESGSTLAEATFDEMELWQADRDYLASRGYIQRSRPKNYLITFEELIGEDRLKHPTLNINLMQRPMLIPGKVNNALELSGRGQYADLGRHNDECMSNLYLCNQGITIAAWMRFHRFENNMVFLSTGENGILMMYKDGYIQFSVAGDNIITVPRFDTERWYFVEITWHPKTGLKVYVDNQLRDKSDKTFTPRSSARGNFYIGYPNSGDIYTSRYANGILDIDELEIWYSGREDLLAFGYINREDYNYSNTNNLGYESFSFDMSEGSRVIHNKYLVTLYNDAKLASGRMGSAVSLLGQRQYVDLGEHYQRCFGNIDLCSHGFTMSVWLNPRDLREGTTFISAPTYNIGYQNGRLRAEFQDKTKRWTTSSNRLRSDEWQRLTMAWHPKKGLSMYLNDELADEDTRGIDAPQRDQPLSEHVYIGRPLSSDRLTTNMMADELQVWYDDLTQLRATGQYKVQAVPINIVFDDFRNNYYRLKDREIRAFGDYRIEQGRSTGSKAIYLYGTTSYLDLGNNFTCGGDLNSCYQGATIRLGIRPDQLKENTYFLDSFPVKIYYQNDRLYGQLQTPTQIWTVNSREIEPGKWQRVELTWHPKEGLMMYINGRKVDSQRYGSDQQVQPPTDWKTYFGRSLEGRSPHVQGSVDSIEFWTAYRDYLPEDGYLRLPPYQPPRPPPTTYRPDSSDKTFDIIGDISTEQRTPRPSQQRRVKIIDFNGAAMVKFNFHELPPDYLKRMQKEDFQFYFYSRGRADGLLWLHEDTERKMYIALKDGYLIFVIDDYTGQPRVINIGQRDGVRFDDSRWYLFKMHRDGRTITMTVDDKYPETFMFSRNMQLLSPGYVYLAGTENTYRSTNGNIVRNFNGGMAQVLYQGERMEGSQPYIQEVNLITQFGDNFGEGIRIVNQTWYETVTSSPDPVVTRTPRPRPTWPDPGPEITVPTVATRTPRPTLRPTTPPLPPLTQVTIKDKTTYFIIQESFIPSSGNSLSFKFQTIKNKALLLYAMSNIAGKNFFEFEIYDGLLYFVYNFGGTTKRKLISISEVSDGQSHELSIRFQPNQIIINLDGSSVRIPLEQNEQLPTTPTKVHVGGYISYDLLPWHTWARSNYQGCLEDFKMNSQTVDFKSLVQNLPAKQVESICVAMPQECSSRPCTNGYCLNQWGGYYCDCRATEFAGLQCGEYALTGVYNGSTYNIVRFQPSRQYHVNDISFRFKTLSPDGLIFQTRDRSDKSFIRAELVGGRVRITTFFDGKTNSFFVGDENLNDLQWHTIFVQRRGNHLEFWVDDKPHRKEILPAVDFKLNIDELYVGGGTGDSSFKNYIGYLQNFFIENIDVFHDLNVNYGPLPHSNQLPPLIFNGVTFPNYQSFLQLPTLSFSPKLNIHFLFKTNDPNGVILFSEGRNNELFAVELFDGKIHVKIDIPGKPPLRISTPENRRFNDGNWHSVSIVGQTVNGQKQLFMTADELQSSNSYSLIDQIVLQGPLYIGGISESVSQKANVKTFLSSKTGYRGCLASVYLGTGLPNLLEVAQGQKVNVLNSCQDIVSQCTKTTCKNGGVCHDHLNNGTTWCDCSRTGYGGPLCEDEPLGYYFRNERKIDLYGMLIHRTALKSEHEQDEIVFGLMTDEKNAVLVKLISNIFDDFVEIKLVDGYVVATYDTDGKGGAQTTITNTDVMVSDKQYHIIKLLRTKDKGVLTVDTVSTTNTHASAHGNFNALEKIFIGGVYQGKKILDGYHGIIAGLFVNDKLIFNEKLEFQNDVVQATHPFIIGKIEQHSTQGWITSSPPPVITTLPPALIPVIPPNIGGGGIAGFGPDVVVFPDLSGGSADDLTNLGPIGDPVAAAQISVIPSLPAVGPRAGAVMGTILGLAALASSLMWAFYRCKPGWCAGLKPAETPLSISPPRSNIPLLKQQAAVGSATGAGGAMSGSGAGAGGDADVVDAVTIGAARAVGVSGGVAGGTMQSNSSYYQQSSTNVHQRSDSYDSATLRATGTFTNKGTAIGTPRMGRHQMGSTSASYTESNVAITPASLQSYHFEGGNSTADYDVASGVHSGYQGNTLTSGGGGGYSTSTMSSNYNYTVKTIRNVGGQQAAMGYAAGSLSNVIVTPGAMGEEIRVDCCLMTGDGHSVVTGSSLGPPQVWNMSTGELLRIMHGETVGSTNLHLVCNDKLLVGAINTDLEINQYSTPKGVHNYQFQIWDFASGRPLEMAQQETCSALTVMSDNDKVVFGRSDKFGGGTNIVVWDLMGNQAIKEMRYDAPVGNNDYISYISLSQNDRYVVAGFNNTFDNYAEFVIFDMTLTSYNISDPNILRLNATPECTAILPHDEAVTGLRNGDLVVWSLRTGQPIRQLFSNNGKHAHTREVKAVARSQDNKYLVSASADGTLKVFDLETERHMNTLSGHNDEVWCACISSDNEIVVSGSRDGTIRLWRLKSGQEICAFNAGVDVFYITMSQDKGTIVALGDKFGARKLIMLQVVRSKVKRQVLA</sequence>
<dbReference type="InterPro" id="IPR000152">
    <property type="entry name" value="EGF-type_Asp/Asn_hydroxyl_site"/>
</dbReference>
<dbReference type="RefSeq" id="XP_013086337.2">
    <property type="nucleotide sequence ID" value="XM_013230883.2"/>
</dbReference>
<keyword evidence="5" id="KW-0472">Membrane</keyword>
<dbReference type="CDD" id="cd00054">
    <property type="entry name" value="EGF_CA"/>
    <property type="match status" value="1"/>
</dbReference>